<accession>A0A5B8L393</accession>
<dbReference type="InterPro" id="IPR016032">
    <property type="entry name" value="Sig_transdc_resp-reg_C-effctor"/>
</dbReference>
<dbReference type="Pfam" id="PF00196">
    <property type="entry name" value="GerE"/>
    <property type="match status" value="1"/>
</dbReference>
<dbReference type="CDD" id="cd06170">
    <property type="entry name" value="LuxR_C_like"/>
    <property type="match status" value="1"/>
</dbReference>
<dbReference type="GO" id="GO:0006355">
    <property type="term" value="P:regulation of DNA-templated transcription"/>
    <property type="evidence" value="ECO:0007669"/>
    <property type="project" value="InterPro"/>
</dbReference>
<dbReference type="InterPro" id="IPR036693">
    <property type="entry name" value="TF_LuxR_autoind-bd_dom_sf"/>
</dbReference>
<dbReference type="PROSITE" id="PS50043">
    <property type="entry name" value="HTH_LUXR_2"/>
    <property type="match status" value="1"/>
</dbReference>
<dbReference type="Gene3D" id="3.30.450.80">
    <property type="entry name" value="Transcription factor LuxR-like, autoinducer-binding domain"/>
    <property type="match status" value="1"/>
</dbReference>
<dbReference type="InterPro" id="IPR000792">
    <property type="entry name" value="Tscrpt_reg_LuxR_C"/>
</dbReference>
<evidence type="ECO:0000256" key="1">
    <source>
        <dbReference type="ARBA" id="ARBA00023015"/>
    </source>
</evidence>
<proteinExistence type="predicted"/>
<dbReference type="PRINTS" id="PR00038">
    <property type="entry name" value="HTHLUXR"/>
</dbReference>
<keyword evidence="2" id="KW-0238">DNA-binding</keyword>
<name>A0A5B8L393_9HYPH</name>
<dbReference type="SUPFAM" id="SSF46894">
    <property type="entry name" value="C-terminal effector domain of the bipartite response regulators"/>
    <property type="match status" value="1"/>
</dbReference>
<protein>
    <recommendedName>
        <fullName evidence="4">HTH luxR-type domain-containing protein</fullName>
    </recommendedName>
</protein>
<dbReference type="InterPro" id="IPR036388">
    <property type="entry name" value="WH-like_DNA-bd_sf"/>
</dbReference>
<dbReference type="Pfam" id="PF03472">
    <property type="entry name" value="Autoind_bind"/>
    <property type="match status" value="1"/>
</dbReference>
<dbReference type="PANTHER" id="PTHR44688:SF16">
    <property type="entry name" value="DNA-BINDING TRANSCRIPTIONAL ACTIVATOR DEVR_DOSR"/>
    <property type="match status" value="1"/>
</dbReference>
<dbReference type="GO" id="GO:0003677">
    <property type="term" value="F:DNA binding"/>
    <property type="evidence" value="ECO:0007669"/>
    <property type="project" value="UniProtKB-KW"/>
</dbReference>
<dbReference type="InterPro" id="IPR005143">
    <property type="entry name" value="TF_LuxR_autoind-bd_dom"/>
</dbReference>
<keyword evidence="1" id="KW-0805">Transcription regulation</keyword>
<feature type="domain" description="HTH luxR-type" evidence="4">
    <location>
        <begin position="173"/>
        <end position="238"/>
    </location>
</feature>
<evidence type="ECO:0000256" key="3">
    <source>
        <dbReference type="ARBA" id="ARBA00023163"/>
    </source>
</evidence>
<dbReference type="OrthoDB" id="3170288at2"/>
<dbReference type="AlphaFoldDB" id="A0A5B8L393"/>
<sequence length="241" mass="26351">MQPALKSSRQDWDWFCDRLDRLANMVDAYDFLRGLTDEAGFRHFAALKMQHDGEGGLSRQLIFTSLPETVIRGYDAAENALGSALRTARPFTWQHIGKTTADPQQADDHGRAVLARAGIRMGLGIPVFSSGSARGLVAFGGDRPLPDIDEVGRLSLGAIGLFDRMMTLDKPIPSMSEPRLTMRERQCLTWIGAGKTSVEIAAILGLSEHTVNQYVTSGCQKLGAVNRAQAVAKAIRLRLID</sequence>
<organism evidence="5 6">
    <name type="scientific">Nitratireductor mangrovi</name>
    <dbReference type="NCBI Taxonomy" id="2599600"/>
    <lineage>
        <taxon>Bacteria</taxon>
        <taxon>Pseudomonadati</taxon>
        <taxon>Pseudomonadota</taxon>
        <taxon>Alphaproteobacteria</taxon>
        <taxon>Hyphomicrobiales</taxon>
        <taxon>Phyllobacteriaceae</taxon>
        <taxon>Nitratireductor</taxon>
    </lineage>
</organism>
<dbReference type="Gene3D" id="1.10.10.10">
    <property type="entry name" value="Winged helix-like DNA-binding domain superfamily/Winged helix DNA-binding domain"/>
    <property type="match status" value="1"/>
</dbReference>
<evidence type="ECO:0000313" key="5">
    <source>
        <dbReference type="EMBL" id="QDZ02018.1"/>
    </source>
</evidence>
<evidence type="ECO:0000256" key="2">
    <source>
        <dbReference type="ARBA" id="ARBA00023125"/>
    </source>
</evidence>
<dbReference type="SUPFAM" id="SSF75516">
    <property type="entry name" value="Pheromone-binding domain of LuxR-like quorum-sensing transcription factors"/>
    <property type="match status" value="1"/>
</dbReference>
<evidence type="ECO:0000259" key="4">
    <source>
        <dbReference type="PROSITE" id="PS50043"/>
    </source>
</evidence>
<dbReference type="PANTHER" id="PTHR44688">
    <property type="entry name" value="DNA-BINDING TRANSCRIPTIONAL ACTIVATOR DEVR_DOSR"/>
    <property type="match status" value="1"/>
</dbReference>
<dbReference type="KEGG" id="niy:FQ775_17435"/>
<dbReference type="Proteomes" id="UP000321389">
    <property type="component" value="Chromosome"/>
</dbReference>
<gene>
    <name evidence="5" type="ORF">FQ775_17435</name>
</gene>
<dbReference type="SMART" id="SM00421">
    <property type="entry name" value="HTH_LUXR"/>
    <property type="match status" value="1"/>
</dbReference>
<reference evidence="5" key="1">
    <citation type="submission" date="2020-04" db="EMBL/GenBank/DDBJ databases">
        <title>Nitratireductor sp. nov. isolated from mangrove soil.</title>
        <authorList>
            <person name="Ye Y."/>
        </authorList>
    </citation>
    <scope>NUCLEOTIDE SEQUENCE</scope>
    <source>
        <strain evidence="5">SY7</strain>
    </source>
</reference>
<evidence type="ECO:0000313" key="6">
    <source>
        <dbReference type="Proteomes" id="UP000321389"/>
    </source>
</evidence>
<dbReference type="RefSeq" id="WP_146300659.1">
    <property type="nucleotide sequence ID" value="NZ_CP042301.2"/>
</dbReference>
<dbReference type="EMBL" id="CP042301">
    <property type="protein sequence ID" value="QDZ02018.1"/>
    <property type="molecule type" value="Genomic_DNA"/>
</dbReference>
<keyword evidence="6" id="KW-1185">Reference proteome</keyword>
<keyword evidence="3" id="KW-0804">Transcription</keyword>